<dbReference type="AlphaFoldDB" id="A0AAN9ANG2"/>
<dbReference type="PANTHER" id="PTHR10366">
    <property type="entry name" value="NAD DEPENDENT EPIMERASE/DEHYDRATASE"/>
    <property type="match status" value="1"/>
</dbReference>
<gene>
    <name evidence="5" type="ORF">V1264_010059</name>
</gene>
<organism evidence="5 6">
    <name type="scientific">Littorina saxatilis</name>
    <dbReference type="NCBI Taxonomy" id="31220"/>
    <lineage>
        <taxon>Eukaryota</taxon>
        <taxon>Metazoa</taxon>
        <taxon>Spiralia</taxon>
        <taxon>Lophotrochozoa</taxon>
        <taxon>Mollusca</taxon>
        <taxon>Gastropoda</taxon>
        <taxon>Caenogastropoda</taxon>
        <taxon>Littorinimorpha</taxon>
        <taxon>Littorinoidea</taxon>
        <taxon>Littorinidae</taxon>
        <taxon>Littorina</taxon>
    </lineage>
</organism>
<protein>
    <recommendedName>
        <fullName evidence="4">NAD-dependent epimerase/dehydratase domain-containing protein</fullName>
    </recommendedName>
</protein>
<evidence type="ECO:0000313" key="5">
    <source>
        <dbReference type="EMBL" id="KAK7090236.1"/>
    </source>
</evidence>
<dbReference type="FunFam" id="3.40.50.720:FF:000336">
    <property type="entry name" value="Aldehyde reductase"/>
    <property type="match status" value="1"/>
</dbReference>
<keyword evidence="6" id="KW-1185">Reference proteome</keyword>
<dbReference type="InterPro" id="IPR001509">
    <property type="entry name" value="Epimerase_deHydtase"/>
</dbReference>
<evidence type="ECO:0000256" key="3">
    <source>
        <dbReference type="SAM" id="MobiDB-lite"/>
    </source>
</evidence>
<feature type="region of interest" description="Disordered" evidence="3">
    <location>
        <begin position="20"/>
        <end position="54"/>
    </location>
</feature>
<keyword evidence="1" id="KW-0560">Oxidoreductase</keyword>
<dbReference type="InterPro" id="IPR050425">
    <property type="entry name" value="NAD(P)_dehydrat-like"/>
</dbReference>
<evidence type="ECO:0000256" key="2">
    <source>
        <dbReference type="ARBA" id="ARBA00023445"/>
    </source>
</evidence>
<feature type="domain" description="NAD-dependent epimerase/dehydratase" evidence="4">
    <location>
        <begin position="62"/>
        <end position="305"/>
    </location>
</feature>
<evidence type="ECO:0000259" key="4">
    <source>
        <dbReference type="Pfam" id="PF01370"/>
    </source>
</evidence>
<evidence type="ECO:0000256" key="1">
    <source>
        <dbReference type="ARBA" id="ARBA00023002"/>
    </source>
</evidence>
<feature type="compositionally biased region" description="Polar residues" evidence="3">
    <location>
        <begin position="31"/>
        <end position="41"/>
    </location>
</feature>
<dbReference type="CDD" id="cd05227">
    <property type="entry name" value="AR_SDR_e"/>
    <property type="match status" value="1"/>
</dbReference>
<comment type="caution">
    <text evidence="5">The sequence shown here is derived from an EMBL/GenBank/DDBJ whole genome shotgun (WGS) entry which is preliminary data.</text>
</comment>
<dbReference type="EMBL" id="JBAMIC010000024">
    <property type="protein sequence ID" value="KAK7090236.1"/>
    <property type="molecule type" value="Genomic_DNA"/>
</dbReference>
<reference evidence="5 6" key="1">
    <citation type="submission" date="2024-02" db="EMBL/GenBank/DDBJ databases">
        <title>Chromosome-scale genome assembly of the rough periwinkle Littorina saxatilis.</title>
        <authorList>
            <person name="De Jode A."/>
            <person name="Faria R."/>
            <person name="Formenti G."/>
            <person name="Sims Y."/>
            <person name="Smith T.P."/>
            <person name="Tracey A."/>
            <person name="Wood J.M.D."/>
            <person name="Zagrodzka Z.B."/>
            <person name="Johannesson K."/>
            <person name="Butlin R.K."/>
            <person name="Leder E.H."/>
        </authorList>
    </citation>
    <scope>NUCLEOTIDE SEQUENCE [LARGE SCALE GENOMIC DNA]</scope>
    <source>
        <strain evidence="5">Snail1</strain>
        <tissue evidence="5">Muscle</tissue>
    </source>
</reference>
<dbReference type="PANTHER" id="PTHR10366:SF564">
    <property type="entry name" value="STEROL-4-ALPHA-CARBOXYLATE 3-DEHYDROGENASE, DECARBOXYLATING"/>
    <property type="match status" value="1"/>
</dbReference>
<accession>A0AAN9ANG2</accession>
<sequence length="422" mass="46718">MKGCCCHSFWRVSAMDNMTEAPAKHPVPDTTPGTVTSENPQNAPPAVKTSQDKLASDSAEKILVTGASGYLAGHVVKQLQEAGHVVRGTVRCVKNADKVKHLYNLCPDAKHKLELVEADLNKPESWEPAVSGMTYVIHVASPYPLKNPEHEEELIKPAVEGTLNVLEACAKAGTVKRVVLTSSCVAIDWTPGKSHHHTRDEAYCSDPEMQDVYSKSKTLAERAAWNFMKEMTEQERFELAVINPALMMGPPLQGSACTSVQIMQKLLERQISMLPRLSYPMVDVRDVALAHVRAMTCPEAAAHRHICSTKNMWFSEIGILLKSVFGPQGYNVPTSVAPKVFLRIAGICDSSIKRILPEIGVVRKFDHTRMQKVLEIEPHNIRDTLVEMAYALIESGFVKKTKNYRGPGGPEERERYLNLALS</sequence>
<dbReference type="SUPFAM" id="SSF51735">
    <property type="entry name" value="NAD(P)-binding Rossmann-fold domains"/>
    <property type="match status" value="1"/>
</dbReference>
<dbReference type="GO" id="GO:0016616">
    <property type="term" value="F:oxidoreductase activity, acting on the CH-OH group of donors, NAD or NADP as acceptor"/>
    <property type="evidence" value="ECO:0007669"/>
    <property type="project" value="TreeGrafter"/>
</dbReference>
<name>A0AAN9ANG2_9CAEN</name>
<dbReference type="InterPro" id="IPR036291">
    <property type="entry name" value="NAD(P)-bd_dom_sf"/>
</dbReference>
<comment type="similarity">
    <text evidence="2">Belongs to the NAD(P)-dependent epimerase/dehydratase family. Dihydroflavonol-4-reductase subfamily.</text>
</comment>
<dbReference type="Proteomes" id="UP001374579">
    <property type="component" value="Unassembled WGS sequence"/>
</dbReference>
<evidence type="ECO:0000313" key="6">
    <source>
        <dbReference type="Proteomes" id="UP001374579"/>
    </source>
</evidence>
<dbReference type="Pfam" id="PF01370">
    <property type="entry name" value="Epimerase"/>
    <property type="match status" value="1"/>
</dbReference>
<dbReference type="Gene3D" id="3.40.50.720">
    <property type="entry name" value="NAD(P)-binding Rossmann-like Domain"/>
    <property type="match status" value="1"/>
</dbReference>
<proteinExistence type="inferred from homology"/>